<organism evidence="1 2">
    <name type="scientific">Ceratopteris richardii</name>
    <name type="common">Triangle waterfern</name>
    <dbReference type="NCBI Taxonomy" id="49495"/>
    <lineage>
        <taxon>Eukaryota</taxon>
        <taxon>Viridiplantae</taxon>
        <taxon>Streptophyta</taxon>
        <taxon>Embryophyta</taxon>
        <taxon>Tracheophyta</taxon>
        <taxon>Polypodiopsida</taxon>
        <taxon>Polypodiidae</taxon>
        <taxon>Polypodiales</taxon>
        <taxon>Pteridineae</taxon>
        <taxon>Pteridaceae</taxon>
        <taxon>Parkerioideae</taxon>
        <taxon>Ceratopteris</taxon>
    </lineage>
</organism>
<dbReference type="AlphaFoldDB" id="A0A8T2V047"/>
<dbReference type="EMBL" id="CM035408">
    <property type="protein sequence ID" value="KAH7441841.1"/>
    <property type="molecule type" value="Genomic_DNA"/>
</dbReference>
<protein>
    <submittedName>
        <fullName evidence="1">Uncharacterized protein</fullName>
    </submittedName>
</protein>
<evidence type="ECO:0000313" key="1">
    <source>
        <dbReference type="EMBL" id="KAH7441841.1"/>
    </source>
</evidence>
<name>A0A8T2V047_CERRI</name>
<gene>
    <name evidence="1" type="ORF">KP509_03G057500</name>
</gene>
<dbReference type="Proteomes" id="UP000825935">
    <property type="component" value="Chromosome 3"/>
</dbReference>
<keyword evidence="2" id="KW-1185">Reference proteome</keyword>
<comment type="caution">
    <text evidence="1">The sequence shown here is derived from an EMBL/GenBank/DDBJ whole genome shotgun (WGS) entry which is preliminary data.</text>
</comment>
<proteinExistence type="predicted"/>
<reference evidence="1" key="1">
    <citation type="submission" date="2021-08" db="EMBL/GenBank/DDBJ databases">
        <title>WGS assembly of Ceratopteris richardii.</title>
        <authorList>
            <person name="Marchant D.B."/>
            <person name="Chen G."/>
            <person name="Jenkins J."/>
            <person name="Shu S."/>
            <person name="Leebens-Mack J."/>
            <person name="Grimwood J."/>
            <person name="Schmutz J."/>
            <person name="Soltis P."/>
            <person name="Soltis D."/>
            <person name="Chen Z.-H."/>
        </authorList>
    </citation>
    <scope>NUCLEOTIDE SEQUENCE</scope>
    <source>
        <strain evidence="1">Whitten #5841</strain>
        <tissue evidence="1">Leaf</tissue>
    </source>
</reference>
<evidence type="ECO:0000313" key="2">
    <source>
        <dbReference type="Proteomes" id="UP000825935"/>
    </source>
</evidence>
<sequence>MAFLFRFIHAACVISSGLTSSRAPSQSLRKRMPNILSFHKSKPLPLNLLSQTSF</sequence>
<accession>A0A8T2V047</accession>